<evidence type="ECO:0000313" key="1">
    <source>
        <dbReference type="EMBL" id="GAA0145955.1"/>
    </source>
</evidence>
<dbReference type="Proteomes" id="UP001454036">
    <property type="component" value="Unassembled WGS sequence"/>
</dbReference>
<evidence type="ECO:0008006" key="3">
    <source>
        <dbReference type="Google" id="ProtNLM"/>
    </source>
</evidence>
<keyword evidence="2" id="KW-1185">Reference proteome</keyword>
<name>A0AAV3P6T8_LITER</name>
<organism evidence="1 2">
    <name type="scientific">Lithospermum erythrorhizon</name>
    <name type="common">Purple gromwell</name>
    <name type="synonym">Lithospermum officinale var. erythrorhizon</name>
    <dbReference type="NCBI Taxonomy" id="34254"/>
    <lineage>
        <taxon>Eukaryota</taxon>
        <taxon>Viridiplantae</taxon>
        <taxon>Streptophyta</taxon>
        <taxon>Embryophyta</taxon>
        <taxon>Tracheophyta</taxon>
        <taxon>Spermatophyta</taxon>
        <taxon>Magnoliopsida</taxon>
        <taxon>eudicotyledons</taxon>
        <taxon>Gunneridae</taxon>
        <taxon>Pentapetalae</taxon>
        <taxon>asterids</taxon>
        <taxon>lamiids</taxon>
        <taxon>Boraginales</taxon>
        <taxon>Boraginaceae</taxon>
        <taxon>Boraginoideae</taxon>
        <taxon>Lithospermeae</taxon>
        <taxon>Lithospermum</taxon>
    </lineage>
</organism>
<comment type="caution">
    <text evidence="1">The sequence shown here is derived from an EMBL/GenBank/DDBJ whole genome shotgun (WGS) entry which is preliminary data.</text>
</comment>
<reference evidence="1 2" key="1">
    <citation type="submission" date="2024-01" db="EMBL/GenBank/DDBJ databases">
        <title>The complete chloroplast genome sequence of Lithospermum erythrorhizon: insights into the phylogenetic relationship among Boraginaceae species and the maternal lineages of purple gromwells.</title>
        <authorList>
            <person name="Okada T."/>
            <person name="Watanabe K."/>
        </authorList>
    </citation>
    <scope>NUCLEOTIDE SEQUENCE [LARGE SCALE GENOMIC DNA]</scope>
</reference>
<dbReference type="AlphaFoldDB" id="A0AAV3P6T8"/>
<proteinExistence type="predicted"/>
<gene>
    <name evidence="1" type="ORF">LIER_06022</name>
</gene>
<dbReference type="EMBL" id="BAABME010000855">
    <property type="protein sequence ID" value="GAA0145955.1"/>
    <property type="molecule type" value="Genomic_DNA"/>
</dbReference>
<accession>A0AAV3P6T8</accession>
<evidence type="ECO:0000313" key="2">
    <source>
        <dbReference type="Proteomes" id="UP001454036"/>
    </source>
</evidence>
<protein>
    <recommendedName>
        <fullName evidence="3">RNase H type-1 domain-containing protein</fullName>
    </recommendedName>
</protein>
<sequence>MGFSGNNLTPLEAEVDSLIICSTLCIIKGFSKLQIEVDSSQLGTKHGGRLGGKKVLTRAEKYQLGAEGCAGAIQEDAPTGCMKLTTN</sequence>